<comment type="function">
    <text evidence="11">Component of the F(0) channel, it forms part of the peripheral stalk, linking F(1) to F(0). The b'-subunit is a diverged and duplicated form of b found in plants and photosynthetic bacteria.</text>
</comment>
<evidence type="ECO:0000256" key="5">
    <source>
        <dbReference type="ARBA" id="ARBA00022781"/>
    </source>
</evidence>
<dbReference type="HAMAP" id="MF_01398">
    <property type="entry name" value="ATP_synth_b_bprime"/>
    <property type="match status" value="1"/>
</dbReference>
<dbReference type="OrthoDB" id="8479836at2"/>
<keyword evidence="15" id="KW-0175">Coiled coil</keyword>
<gene>
    <name evidence="13" type="primary">atpF</name>
    <name evidence="16" type="ORF">FHP25_36715</name>
</gene>
<dbReference type="GO" id="GO:0005886">
    <property type="term" value="C:plasma membrane"/>
    <property type="evidence" value="ECO:0007669"/>
    <property type="project" value="UniProtKB-SubCell"/>
</dbReference>
<evidence type="ECO:0000256" key="12">
    <source>
        <dbReference type="ARBA" id="ARBA00025830"/>
    </source>
</evidence>
<keyword evidence="6 13" id="KW-1133">Transmembrane helix</keyword>
<dbReference type="GO" id="GO:0045259">
    <property type="term" value="C:proton-transporting ATP synthase complex"/>
    <property type="evidence" value="ECO:0007669"/>
    <property type="project" value="UniProtKB-KW"/>
</dbReference>
<comment type="subcellular location">
    <subcellularLocation>
        <location evidence="1">Cell inner membrane</location>
        <topology evidence="1">Single-pass membrane protein</topology>
    </subcellularLocation>
    <subcellularLocation>
        <location evidence="13">Cell membrane</location>
        <topology evidence="13">Single-pass membrane protein</topology>
    </subcellularLocation>
</comment>
<evidence type="ECO:0000256" key="9">
    <source>
        <dbReference type="ARBA" id="ARBA00023310"/>
    </source>
</evidence>
<evidence type="ECO:0000256" key="13">
    <source>
        <dbReference type="HAMAP-Rule" id="MF_01398"/>
    </source>
</evidence>
<keyword evidence="3 13" id="KW-0138">CF(0)</keyword>
<keyword evidence="4 13" id="KW-0812">Transmembrane</keyword>
<dbReference type="PANTHER" id="PTHR34264">
    <property type="entry name" value="ATP SYNTHASE SUBUNIT B, CHLOROPLASTIC"/>
    <property type="match status" value="1"/>
</dbReference>
<evidence type="ECO:0000256" key="6">
    <source>
        <dbReference type="ARBA" id="ARBA00022989"/>
    </source>
</evidence>
<dbReference type="EMBL" id="VDUZ01000068">
    <property type="protein sequence ID" value="TXL69950.1"/>
    <property type="molecule type" value="Genomic_DNA"/>
</dbReference>
<accession>A0A5C8P9D8</accession>
<feature type="coiled-coil region" evidence="15">
    <location>
        <begin position="56"/>
        <end position="119"/>
    </location>
</feature>
<dbReference type="RefSeq" id="WP_147851986.1">
    <property type="nucleotide sequence ID" value="NZ_VDUZ01000068.1"/>
</dbReference>
<keyword evidence="9 13" id="KW-0066">ATP synthesis</keyword>
<keyword evidence="2 13" id="KW-0813">Transport</keyword>
<evidence type="ECO:0000256" key="3">
    <source>
        <dbReference type="ARBA" id="ARBA00022547"/>
    </source>
</evidence>
<evidence type="ECO:0000313" key="17">
    <source>
        <dbReference type="Proteomes" id="UP000321638"/>
    </source>
</evidence>
<evidence type="ECO:0000313" key="16">
    <source>
        <dbReference type="EMBL" id="TXL69950.1"/>
    </source>
</evidence>
<evidence type="ECO:0000256" key="2">
    <source>
        <dbReference type="ARBA" id="ARBA00022448"/>
    </source>
</evidence>
<comment type="caution">
    <text evidence="16">The sequence shown here is derived from an EMBL/GenBank/DDBJ whole genome shotgun (WGS) entry which is preliminary data.</text>
</comment>
<comment type="similarity">
    <text evidence="13 14">Belongs to the ATPase B chain family.</text>
</comment>
<dbReference type="AlphaFoldDB" id="A0A5C8P9D8"/>
<dbReference type="InterPro" id="IPR002146">
    <property type="entry name" value="ATP_synth_b/b'su_bac/chlpt"/>
</dbReference>
<evidence type="ECO:0000256" key="1">
    <source>
        <dbReference type="ARBA" id="ARBA00004377"/>
    </source>
</evidence>
<evidence type="ECO:0000256" key="10">
    <source>
        <dbReference type="ARBA" id="ARBA00025198"/>
    </source>
</evidence>
<keyword evidence="13" id="KW-1003">Cell membrane</keyword>
<dbReference type="PANTHER" id="PTHR34264:SF3">
    <property type="entry name" value="ATP SYNTHASE SUBUNIT B, CHLOROPLASTIC"/>
    <property type="match status" value="1"/>
</dbReference>
<evidence type="ECO:0000256" key="4">
    <source>
        <dbReference type="ARBA" id="ARBA00022692"/>
    </source>
</evidence>
<comment type="subunit">
    <text evidence="12 13">F-type ATPases have 2 components, F(1) - the catalytic core - and F(0) - the membrane proton channel. F(1) has five subunits: alpha(3), beta(3), gamma(1), delta(1), epsilon(1). F(0) has three main subunits: a(1), b(2) and c(10-14). The alpha and beta chains form an alternating ring which encloses part of the gamma chain. F(1) is attached to F(0) by a central stalk formed by the gamma and epsilon chains, while a peripheral stalk is formed by the delta and b chains.</text>
</comment>
<dbReference type="CDD" id="cd06503">
    <property type="entry name" value="ATP-synt_Fo_b"/>
    <property type="match status" value="1"/>
</dbReference>
<evidence type="ECO:0000256" key="11">
    <source>
        <dbReference type="ARBA" id="ARBA00025614"/>
    </source>
</evidence>
<evidence type="ECO:0000256" key="8">
    <source>
        <dbReference type="ARBA" id="ARBA00023136"/>
    </source>
</evidence>
<sequence length="180" mass="19899">MFGTAYAADPKGEAGGHHGPFYHEPEFWVAIAFVIFVVLMVWKARKAFTDPLDQRAAAIRKQIDDAETLRREAQAMLADYQKRQSEAYKEAEGIIAQAKAEAERMKVKAQAELETAIKLRERQALDRIAHVEAQAAADVRNAAVDAAISATHQLLKERLAAGQGAELVDQAIAELPKRLH</sequence>
<proteinExistence type="inferred from homology"/>
<dbReference type="Pfam" id="PF00430">
    <property type="entry name" value="ATP-synt_B"/>
    <property type="match status" value="1"/>
</dbReference>
<comment type="function">
    <text evidence="10 13">F(1)F(0) ATP synthase produces ATP from ADP in the presence of a proton or sodium gradient. F-type ATPases consist of two structural domains, F(1) containing the extramembraneous catalytic core and F(0) containing the membrane proton channel, linked together by a central stalk and a peripheral stalk. During catalysis, ATP synthesis in the catalytic domain of F(1) is coupled via a rotary mechanism of the central stalk subunits to proton translocation.</text>
</comment>
<keyword evidence="7 13" id="KW-0406">Ion transport</keyword>
<evidence type="ECO:0000256" key="7">
    <source>
        <dbReference type="ARBA" id="ARBA00023065"/>
    </source>
</evidence>
<organism evidence="16 17">
    <name type="scientific">Vineibacter terrae</name>
    <dbReference type="NCBI Taxonomy" id="2586908"/>
    <lineage>
        <taxon>Bacteria</taxon>
        <taxon>Pseudomonadati</taxon>
        <taxon>Pseudomonadota</taxon>
        <taxon>Alphaproteobacteria</taxon>
        <taxon>Hyphomicrobiales</taxon>
        <taxon>Vineibacter</taxon>
    </lineage>
</organism>
<name>A0A5C8P9D8_9HYPH</name>
<feature type="transmembrane region" description="Helical" evidence="13">
    <location>
        <begin position="27"/>
        <end position="45"/>
    </location>
</feature>
<keyword evidence="8 13" id="KW-0472">Membrane</keyword>
<reference evidence="16 17" key="1">
    <citation type="submission" date="2019-06" db="EMBL/GenBank/DDBJ databases">
        <title>New taxonomy in bacterial strain CC-CFT640, isolated from vineyard.</title>
        <authorList>
            <person name="Lin S.-Y."/>
            <person name="Tsai C.-F."/>
            <person name="Young C.-C."/>
        </authorList>
    </citation>
    <scope>NUCLEOTIDE SEQUENCE [LARGE SCALE GENOMIC DNA]</scope>
    <source>
        <strain evidence="16 17">CC-CFT640</strain>
    </source>
</reference>
<evidence type="ECO:0000256" key="15">
    <source>
        <dbReference type="SAM" id="Coils"/>
    </source>
</evidence>
<keyword evidence="5 13" id="KW-0375">Hydrogen ion transport</keyword>
<dbReference type="GO" id="GO:0046933">
    <property type="term" value="F:proton-transporting ATP synthase activity, rotational mechanism"/>
    <property type="evidence" value="ECO:0007669"/>
    <property type="project" value="UniProtKB-UniRule"/>
</dbReference>
<keyword evidence="17" id="KW-1185">Reference proteome</keyword>
<evidence type="ECO:0000256" key="14">
    <source>
        <dbReference type="RuleBase" id="RU003848"/>
    </source>
</evidence>
<protein>
    <recommendedName>
        <fullName evidence="13">ATP synthase subunit b</fullName>
    </recommendedName>
    <alternativeName>
        <fullName evidence="13">ATP synthase F(0) sector subunit b</fullName>
    </alternativeName>
    <alternativeName>
        <fullName evidence="13">ATPase subunit I</fullName>
    </alternativeName>
    <alternativeName>
        <fullName evidence="13">F-type ATPase subunit b</fullName>
        <shortName evidence="13">F-ATPase subunit b</shortName>
    </alternativeName>
</protein>
<dbReference type="Proteomes" id="UP000321638">
    <property type="component" value="Unassembled WGS sequence"/>
</dbReference>